<accession>A0ABU6D9J2</accession>
<reference evidence="4 5" key="1">
    <citation type="submission" date="2023-03" db="EMBL/GenBank/DDBJ databases">
        <title>Bacillus Genome Sequencing.</title>
        <authorList>
            <person name="Dunlap C."/>
        </authorList>
    </citation>
    <scope>NUCLEOTIDE SEQUENCE [LARGE SCALE GENOMIC DNA]</scope>
    <source>
        <strain evidence="4 5">NRS-1351</strain>
    </source>
</reference>
<proteinExistence type="predicted"/>
<feature type="transmembrane region" description="Helical" evidence="2">
    <location>
        <begin position="257"/>
        <end position="276"/>
    </location>
</feature>
<feature type="domain" description="PASTA" evidence="3">
    <location>
        <begin position="339"/>
        <end position="404"/>
    </location>
</feature>
<dbReference type="Gene3D" id="3.30.10.20">
    <property type="match status" value="1"/>
</dbReference>
<dbReference type="Gene3D" id="1.10.510.10">
    <property type="entry name" value="Transferase(Phosphotransferase) domain 1"/>
    <property type="match status" value="1"/>
</dbReference>
<feature type="compositionally biased region" description="Polar residues" evidence="1">
    <location>
        <begin position="291"/>
        <end position="321"/>
    </location>
</feature>
<dbReference type="EMBL" id="JAROBY010000015">
    <property type="protein sequence ID" value="MEB4794146.1"/>
    <property type="molecule type" value="Genomic_DNA"/>
</dbReference>
<dbReference type="RefSeq" id="WP_127454336.1">
    <property type="nucleotide sequence ID" value="NZ_JAROBY010000015.1"/>
</dbReference>
<dbReference type="InterPro" id="IPR005543">
    <property type="entry name" value="PASTA_dom"/>
</dbReference>
<dbReference type="SMART" id="SM00740">
    <property type="entry name" value="PASTA"/>
    <property type="match status" value="1"/>
</dbReference>
<evidence type="ECO:0000256" key="1">
    <source>
        <dbReference type="SAM" id="MobiDB-lite"/>
    </source>
</evidence>
<feature type="region of interest" description="Disordered" evidence="1">
    <location>
        <begin position="287"/>
        <end position="342"/>
    </location>
</feature>
<dbReference type="Gene3D" id="3.30.200.20">
    <property type="entry name" value="Phosphorylase Kinase, domain 1"/>
    <property type="match status" value="1"/>
</dbReference>
<dbReference type="Proteomes" id="UP001355653">
    <property type="component" value="Unassembled WGS sequence"/>
</dbReference>
<keyword evidence="5" id="KW-1185">Reference proteome</keyword>
<evidence type="ECO:0000256" key="2">
    <source>
        <dbReference type="SAM" id="Phobius"/>
    </source>
</evidence>
<dbReference type="SUPFAM" id="SSF56112">
    <property type="entry name" value="Protein kinase-like (PK-like)"/>
    <property type="match status" value="1"/>
</dbReference>
<feature type="compositionally biased region" description="Polar residues" evidence="1">
    <location>
        <begin position="328"/>
        <end position="339"/>
    </location>
</feature>
<gene>
    <name evidence="4" type="ORF">P5G65_09585</name>
</gene>
<dbReference type="InterPro" id="IPR011009">
    <property type="entry name" value="Kinase-like_dom_sf"/>
</dbReference>
<keyword evidence="2" id="KW-0472">Membrane</keyword>
<evidence type="ECO:0000313" key="4">
    <source>
        <dbReference type="EMBL" id="MEB4794146.1"/>
    </source>
</evidence>
<comment type="caution">
    <text evidence="4">The sequence shown here is derived from an EMBL/GenBank/DDBJ whole genome shotgun (WGS) entry which is preliminary data.</text>
</comment>
<keyword evidence="2" id="KW-0812">Transmembrane</keyword>
<protein>
    <submittedName>
        <fullName evidence="4">PASTA domain-containing protein</fullName>
    </submittedName>
</protein>
<keyword evidence="2" id="KW-1133">Transmembrane helix</keyword>
<name>A0ABU6D9J2_9BACL</name>
<sequence>MNNLANLANRYRIVQPLKQMTNGLIVRGKDVTSERDVLLYIFQESDALAHEEVLRWMKKASQISNEFFMQMLDFGSEEGSLYAVLRAESGSLLSDRLNDVEVTGNKALTYVHELAIAIREAQLKQQMAYSVEVNNLWITDNGQLQIMNRWTEGSNGRRGAPGLGLLLYQLAAKSDIPTSSMSAYSFEMGLLFADMAEATRERAVALACKAYEGLCTLEDFQLELEGILGISSNKREPRTQFDAKPSTFSEKKVIRKWPLIAFAGVCVLVLVIFLSMRPHEDYASDAKMPTTAMTDPASVSTSGEDSSKSSAAPTPDRTPTPSVEPGDAQTQSSGDSAGQDQVGVVPDLVNRTREEAENMALDAGLRYEFFLESSSAAKGTVFKQDIPPGTAIQNGDRITFWVSKGL</sequence>
<dbReference type="CDD" id="cd06577">
    <property type="entry name" value="PASTA_pknB"/>
    <property type="match status" value="1"/>
</dbReference>
<dbReference type="Pfam" id="PF03793">
    <property type="entry name" value="PASTA"/>
    <property type="match status" value="1"/>
</dbReference>
<evidence type="ECO:0000259" key="3">
    <source>
        <dbReference type="PROSITE" id="PS51178"/>
    </source>
</evidence>
<evidence type="ECO:0000313" key="5">
    <source>
        <dbReference type="Proteomes" id="UP001355653"/>
    </source>
</evidence>
<dbReference type="SUPFAM" id="SSF54184">
    <property type="entry name" value="Penicillin-binding protein 2x (pbp-2x), c-terminal domain"/>
    <property type="match status" value="1"/>
</dbReference>
<dbReference type="PROSITE" id="PS51178">
    <property type="entry name" value="PASTA"/>
    <property type="match status" value="1"/>
</dbReference>
<organism evidence="4 5">
    <name type="scientific">Paenibacillus chondroitinus</name>
    <dbReference type="NCBI Taxonomy" id="59842"/>
    <lineage>
        <taxon>Bacteria</taxon>
        <taxon>Bacillati</taxon>
        <taxon>Bacillota</taxon>
        <taxon>Bacilli</taxon>
        <taxon>Bacillales</taxon>
        <taxon>Paenibacillaceae</taxon>
        <taxon>Paenibacillus</taxon>
    </lineage>
</organism>